<evidence type="ECO:0000256" key="1">
    <source>
        <dbReference type="ARBA" id="ARBA00004651"/>
    </source>
</evidence>
<evidence type="ECO:0000256" key="4">
    <source>
        <dbReference type="ARBA" id="ARBA00022989"/>
    </source>
</evidence>
<evidence type="ECO:0000256" key="6">
    <source>
        <dbReference type="SAM" id="Phobius"/>
    </source>
</evidence>
<evidence type="ECO:0000313" key="8">
    <source>
        <dbReference type="EMBL" id="GFP78172.1"/>
    </source>
</evidence>
<dbReference type="Pfam" id="PF02687">
    <property type="entry name" value="FtsX"/>
    <property type="match status" value="2"/>
</dbReference>
<feature type="transmembrane region" description="Helical" evidence="6">
    <location>
        <begin position="414"/>
        <end position="433"/>
    </location>
</feature>
<dbReference type="RefSeq" id="WP_183279486.1">
    <property type="nucleotide sequence ID" value="NZ_BLZR01000001.1"/>
</dbReference>
<dbReference type="AlphaFoldDB" id="A0A6V8SNN0"/>
<name>A0A6V8SNN0_9CLOT</name>
<feature type="domain" description="ABC3 transporter permease C-terminal" evidence="7">
    <location>
        <begin position="251"/>
        <end position="370"/>
    </location>
</feature>
<feature type="transmembrane region" description="Helical" evidence="6">
    <location>
        <begin position="342"/>
        <end position="362"/>
    </location>
</feature>
<feature type="transmembrane region" description="Helical" evidence="6">
    <location>
        <begin position="614"/>
        <end position="639"/>
    </location>
</feature>
<evidence type="ECO:0000256" key="5">
    <source>
        <dbReference type="ARBA" id="ARBA00023136"/>
    </source>
</evidence>
<feature type="transmembrane region" description="Helical" evidence="6">
    <location>
        <begin position="251"/>
        <end position="271"/>
    </location>
</feature>
<dbReference type="InterPro" id="IPR038766">
    <property type="entry name" value="Membrane_comp_ABC_pdt"/>
</dbReference>
<reference evidence="8 9" key="1">
    <citation type="submission" date="2020-07" db="EMBL/GenBank/DDBJ databases">
        <title>A new beta-1,3-glucan-decomposing anaerobic bacterium isolated from anoxic soil subjected to biological soil disinfestation.</title>
        <authorList>
            <person name="Ueki A."/>
            <person name="Tonouchi A."/>
        </authorList>
    </citation>
    <scope>NUCLEOTIDE SEQUENCE [LARGE SCALE GENOMIC DNA]</scope>
    <source>
        <strain evidence="8 9">TW1</strain>
    </source>
</reference>
<sequence>MVINNKIKRTMLENKSQYIGSLLLIIISCMLYTMFNQLTVSMKNTSAAFESNYYQEDASFIADKQIKNIDELESKFNLRMEEVKTFDYNVSEGKTLRIFSENKKVNVPAAIEGTTLKGGDIIIDPSYAKANSIKIGDNVTIASKSFKVSGFMSIPNYIYVIKQESDILNDPKSFGIAVISKEDLKSIGEGNISYAIRFNNRGNIDDNIAKFKNYLKEQNIIVLKWSNVTENPRVTYETAKVDGIEQMSTSMPIFVLLLTCILTGIVIWRMLKKEFGLIGTLYSFGYRKKEIMKHYITYPLSVAVVGGIIGTFLGTLTVKPMLKVMLAYFNMPMGPMKYDPKYIIISLLLPIAFLGLCGYFVINKALKNSPLDLIRGGREKNKVGFIEKRLKLDKLGFSTKFKIREQLRSIPRSIFLLLGIAFATMLLLMGFVMKSSMDYLIKDTYESTYKYQYQYLFNSLQSGKNDNAERFSISPFSLKSDEKHSFNIYGIEGNSRYIVLKDSKGSKLDTNKVVFTKPLADNLKLKIGDKVKLINKLDSKEYDITVDSIADTYIGEYIYMPISNFNSMLSYPKDSYMGLMSKEALNIPKEKLLSTATLDEIKNAFDALTKPMQAYVGAISFMAFIIGLIVIYVVTSLIIEENKENISLMKVLGYRKKEVYSLILNSSSFIVVLGYLIGIPLLLASVNQMISSATKSMNLVMPIRINYIYVLIGFIVIYLTYEVSKAFSRRKVNRVSMTEALKSRVE</sequence>
<organism evidence="8 9">
    <name type="scientific">Clostridium fungisolvens</name>
    <dbReference type="NCBI Taxonomy" id="1604897"/>
    <lineage>
        <taxon>Bacteria</taxon>
        <taxon>Bacillati</taxon>
        <taxon>Bacillota</taxon>
        <taxon>Clostridia</taxon>
        <taxon>Eubacteriales</taxon>
        <taxon>Clostridiaceae</taxon>
        <taxon>Clostridium</taxon>
    </lineage>
</organism>
<keyword evidence="4 6" id="KW-1133">Transmembrane helix</keyword>
<accession>A0A6V8SNN0</accession>
<proteinExistence type="predicted"/>
<comment type="subcellular location">
    <subcellularLocation>
        <location evidence="1">Cell membrane</location>
        <topology evidence="1">Multi-pass membrane protein</topology>
    </subcellularLocation>
</comment>
<comment type="caution">
    <text evidence="8">The sequence shown here is derived from an EMBL/GenBank/DDBJ whole genome shotgun (WGS) entry which is preliminary data.</text>
</comment>
<evidence type="ECO:0000259" key="7">
    <source>
        <dbReference type="Pfam" id="PF02687"/>
    </source>
</evidence>
<protein>
    <recommendedName>
        <fullName evidence="7">ABC3 transporter permease C-terminal domain-containing protein</fullName>
    </recommendedName>
</protein>
<feature type="transmembrane region" description="Helical" evidence="6">
    <location>
        <begin position="296"/>
        <end position="322"/>
    </location>
</feature>
<dbReference type="EMBL" id="BLZR01000001">
    <property type="protein sequence ID" value="GFP78172.1"/>
    <property type="molecule type" value="Genomic_DNA"/>
</dbReference>
<evidence type="ECO:0000256" key="3">
    <source>
        <dbReference type="ARBA" id="ARBA00022692"/>
    </source>
</evidence>
<evidence type="ECO:0000313" key="9">
    <source>
        <dbReference type="Proteomes" id="UP000580568"/>
    </source>
</evidence>
<feature type="transmembrane region" description="Helical" evidence="6">
    <location>
        <begin position="703"/>
        <end position="721"/>
    </location>
</feature>
<keyword evidence="5 6" id="KW-0472">Membrane</keyword>
<gene>
    <name evidence="8" type="ORF">bsdtw1_04366</name>
</gene>
<feature type="transmembrane region" description="Helical" evidence="6">
    <location>
        <begin position="18"/>
        <end position="35"/>
    </location>
</feature>
<keyword evidence="2" id="KW-1003">Cell membrane</keyword>
<keyword evidence="3 6" id="KW-0812">Transmembrane</keyword>
<dbReference type="PANTHER" id="PTHR30287">
    <property type="entry name" value="MEMBRANE COMPONENT OF PREDICTED ABC SUPERFAMILY METABOLITE UPTAKE TRANSPORTER"/>
    <property type="match status" value="1"/>
</dbReference>
<dbReference type="PANTHER" id="PTHR30287:SF1">
    <property type="entry name" value="INNER MEMBRANE PROTEIN"/>
    <property type="match status" value="1"/>
</dbReference>
<keyword evidence="9" id="KW-1185">Reference proteome</keyword>
<evidence type="ECO:0000256" key="2">
    <source>
        <dbReference type="ARBA" id="ARBA00022475"/>
    </source>
</evidence>
<dbReference type="GO" id="GO:0005886">
    <property type="term" value="C:plasma membrane"/>
    <property type="evidence" value="ECO:0007669"/>
    <property type="project" value="UniProtKB-SubCell"/>
</dbReference>
<dbReference type="InterPro" id="IPR003838">
    <property type="entry name" value="ABC3_permease_C"/>
</dbReference>
<feature type="transmembrane region" description="Helical" evidence="6">
    <location>
        <begin position="659"/>
        <end position="683"/>
    </location>
</feature>
<dbReference type="Proteomes" id="UP000580568">
    <property type="component" value="Unassembled WGS sequence"/>
</dbReference>
<dbReference type="PROSITE" id="PS51257">
    <property type="entry name" value="PROKAR_LIPOPROTEIN"/>
    <property type="match status" value="1"/>
</dbReference>
<feature type="domain" description="ABC3 transporter permease C-terminal" evidence="7">
    <location>
        <begin position="618"/>
        <end position="722"/>
    </location>
</feature>